<dbReference type="SMART" id="SM00255">
    <property type="entry name" value="TIR"/>
    <property type="match status" value="1"/>
</dbReference>
<reference evidence="3 4" key="1">
    <citation type="submission" date="2018-05" db="EMBL/GenBank/DDBJ databases">
        <title>Evolution of GPA BGCs.</title>
        <authorList>
            <person name="Waglechner N."/>
            <person name="Wright G.D."/>
        </authorList>
    </citation>
    <scope>NUCLEOTIDE SEQUENCE [LARGE SCALE GENOMIC DNA]</scope>
    <source>
        <strain evidence="3 4">DSM 5908</strain>
    </source>
</reference>
<dbReference type="Proteomes" id="UP000286716">
    <property type="component" value="Unassembled WGS sequence"/>
</dbReference>
<dbReference type="InterPro" id="IPR011047">
    <property type="entry name" value="Quinoprotein_ADH-like_sf"/>
</dbReference>
<dbReference type="Gene3D" id="3.40.50.10140">
    <property type="entry name" value="Toll/interleukin-1 receptor homology (TIR) domain"/>
    <property type="match status" value="1"/>
</dbReference>
<feature type="domain" description="TIR" evidence="2">
    <location>
        <begin position="7"/>
        <end position="172"/>
    </location>
</feature>
<organism evidence="3 4">
    <name type="scientific">Amycolatopsis balhimycina DSM 5908</name>
    <dbReference type="NCBI Taxonomy" id="1081091"/>
    <lineage>
        <taxon>Bacteria</taxon>
        <taxon>Bacillati</taxon>
        <taxon>Actinomycetota</taxon>
        <taxon>Actinomycetes</taxon>
        <taxon>Pseudonocardiales</taxon>
        <taxon>Pseudonocardiaceae</taxon>
        <taxon>Amycolatopsis</taxon>
    </lineage>
</organism>
<dbReference type="Gene3D" id="2.130.10.10">
    <property type="entry name" value="YVTN repeat-like/Quinoprotein amine dehydrogenase"/>
    <property type="match status" value="3"/>
</dbReference>
<keyword evidence="1" id="KW-0812">Transmembrane</keyword>
<dbReference type="SUPFAM" id="SSF50969">
    <property type="entry name" value="YVTN repeat-like/Quinoprotein amine dehydrogenase"/>
    <property type="match status" value="1"/>
</dbReference>
<dbReference type="AlphaFoldDB" id="A0A428VU61"/>
<proteinExistence type="predicted"/>
<dbReference type="SUPFAM" id="SSF52200">
    <property type="entry name" value="Toll/Interleukin receptor TIR domain"/>
    <property type="match status" value="1"/>
</dbReference>
<dbReference type="SUPFAM" id="SSF50998">
    <property type="entry name" value="Quinoprotein alcohol dehydrogenase-like"/>
    <property type="match status" value="1"/>
</dbReference>
<dbReference type="InterPro" id="IPR001680">
    <property type="entry name" value="WD40_rpt"/>
</dbReference>
<dbReference type="GO" id="GO:0007165">
    <property type="term" value="P:signal transduction"/>
    <property type="evidence" value="ECO:0007669"/>
    <property type="project" value="InterPro"/>
</dbReference>
<sequence length="932" mass="98664">MQVAKQSGFDAFMSYSHERDGELAPFLQKEVERFATPWYRPRSSRIFRDNANLTANNALWKSIEEALRTSRWFVYLASPEAAASRWVDEEVAWWLANRSPERLIIALTSGELSWTGSGDGSGVLPPALLAASLPEPRWVDARSLVGVDTLDRRDPEATGVIADIAAAVRGASKDELIGAHLRYHRRAMRLLAGGVVGLALLLVVALVAGVVAVQQRNNAQEQTRIATARELAALAVANIESRLDFAQLIAVQAFRQDPNPQTRSALLRTVSASPHLVRFQSTDARITAVAGSADGRFAVAGTADGRLLRWQAGGGELLSTKISEQRVAQVAIDATGHRVAALDGRQVVIWTPETGDAVRSVSVETSSELIASSGEQSRVLAISPSGRTIAAVATSPPAETSLVVIDGEKGSEVRRSPGDAGYGGIGLPDDENVIVDSGTGMWTRVSLRTSEREQGGEQTTPGDLYYCCGFSADARYFVWAKYGAVSAEPMANAPRPLGATTTPPLSVPLQQPNRFAASSDGKRVAVAGGGALYYGDVQGTTMEQLPGTGFVESMSFLGGSRWLVSASGSTLALWDLDRSSALLEGDAIDAPDSPNAGAPPRLAISPDGKRLVATGVQGDPFIHQELTDGKVTSVPQPVGDAFPLWSADSSRLYLLGDDGAGHGAAVWADGAIDRRWDGLTTRPGPNSGQVVAARLTPDGRNAVVVDEYGDVQVRDTSSGRLVNSWPGEPEELAPAWSARQNVAAISEDATTVAVVLPEGAVRMTDVATGKKNNLPITGGVATLFSGNRLFVSRSDNSVEIWDGKGHTRSGSLPGGAGYARAMTVVPNLNVLARLTEQGSVELVNLDDHQVLVSLPVSTPVHSGEPPWEATTLTASKDGLIVVATGAGAISRWRLTPDRWIETACRTAARELTAAEWAAETGVDPPADLRCRT</sequence>
<dbReference type="PANTHER" id="PTHR19879:SF9">
    <property type="entry name" value="TRANSCRIPTION INITIATION FACTOR TFIID SUBUNIT 5"/>
    <property type="match status" value="1"/>
</dbReference>
<evidence type="ECO:0000313" key="4">
    <source>
        <dbReference type="Proteomes" id="UP000286716"/>
    </source>
</evidence>
<feature type="transmembrane region" description="Helical" evidence="1">
    <location>
        <begin position="190"/>
        <end position="213"/>
    </location>
</feature>
<evidence type="ECO:0000259" key="2">
    <source>
        <dbReference type="PROSITE" id="PS50104"/>
    </source>
</evidence>
<keyword evidence="4" id="KW-1185">Reference proteome</keyword>
<accession>A0A428VU61</accession>
<dbReference type="InterPro" id="IPR011044">
    <property type="entry name" value="Quino_amine_DH_bsu"/>
</dbReference>
<keyword evidence="1" id="KW-1133">Transmembrane helix</keyword>
<dbReference type="RefSeq" id="WP_020640066.1">
    <property type="nucleotide sequence ID" value="NZ_QHHU01000157.1"/>
</dbReference>
<dbReference type="InterPro" id="IPR035897">
    <property type="entry name" value="Toll_tir_struct_dom_sf"/>
</dbReference>
<dbReference type="InterPro" id="IPR015032">
    <property type="entry name" value="ThsB__TIR-like_domain"/>
</dbReference>
<gene>
    <name evidence="3" type="ORF">DMA12_48650</name>
</gene>
<keyword evidence="1" id="KW-0472">Membrane</keyword>
<protein>
    <recommendedName>
        <fullName evidence="2">TIR domain-containing protein</fullName>
    </recommendedName>
</protein>
<dbReference type="SMART" id="SM00320">
    <property type="entry name" value="WD40"/>
    <property type="match status" value="5"/>
</dbReference>
<dbReference type="PROSITE" id="PS50104">
    <property type="entry name" value="TIR"/>
    <property type="match status" value="1"/>
</dbReference>
<dbReference type="EMBL" id="QHHU01000157">
    <property type="protein sequence ID" value="RSM34356.1"/>
    <property type="molecule type" value="Genomic_DNA"/>
</dbReference>
<evidence type="ECO:0000256" key="1">
    <source>
        <dbReference type="SAM" id="Phobius"/>
    </source>
</evidence>
<comment type="caution">
    <text evidence="3">The sequence shown here is derived from an EMBL/GenBank/DDBJ whole genome shotgun (WGS) entry which is preliminary data.</text>
</comment>
<dbReference type="Pfam" id="PF08937">
    <property type="entry name" value="ThsB_TIR"/>
    <property type="match status" value="1"/>
</dbReference>
<name>A0A428VU61_AMYBA</name>
<dbReference type="PANTHER" id="PTHR19879">
    <property type="entry name" value="TRANSCRIPTION INITIATION FACTOR TFIID"/>
    <property type="match status" value="1"/>
</dbReference>
<dbReference type="InterPro" id="IPR015943">
    <property type="entry name" value="WD40/YVTN_repeat-like_dom_sf"/>
</dbReference>
<evidence type="ECO:0000313" key="3">
    <source>
        <dbReference type="EMBL" id="RSM34356.1"/>
    </source>
</evidence>
<dbReference type="InterPro" id="IPR000157">
    <property type="entry name" value="TIR_dom"/>
</dbReference>
<dbReference type="OrthoDB" id="134501at2"/>